<dbReference type="PROSITE" id="PS50011">
    <property type="entry name" value="PROTEIN_KINASE_DOM"/>
    <property type="match status" value="1"/>
</dbReference>
<evidence type="ECO:0000313" key="5">
    <source>
        <dbReference type="Proteomes" id="UP000652761"/>
    </source>
</evidence>
<keyword evidence="1" id="KW-1133">Transmembrane helix</keyword>
<accession>A0A843X6G3</accession>
<evidence type="ECO:0000259" key="3">
    <source>
        <dbReference type="PROSITE" id="PS50011"/>
    </source>
</evidence>
<dbReference type="AlphaFoldDB" id="A0A843X6G3"/>
<dbReference type="EMBL" id="NMUH01005821">
    <property type="protein sequence ID" value="MQM13774.1"/>
    <property type="molecule type" value="Genomic_DNA"/>
</dbReference>
<dbReference type="Gene3D" id="1.10.510.10">
    <property type="entry name" value="Transferase(Phosphotransferase) domain 1"/>
    <property type="match status" value="2"/>
</dbReference>
<comment type="caution">
    <text evidence="4">The sequence shown here is derived from an EMBL/GenBank/DDBJ whole genome shotgun (WGS) entry which is preliminary data.</text>
</comment>
<dbReference type="InterPro" id="IPR008266">
    <property type="entry name" value="Tyr_kinase_AS"/>
</dbReference>
<evidence type="ECO:0000256" key="2">
    <source>
        <dbReference type="SAM" id="SignalP"/>
    </source>
</evidence>
<dbReference type="PROSITE" id="PS00109">
    <property type="entry name" value="PROTEIN_KINASE_TYR"/>
    <property type="match status" value="1"/>
</dbReference>
<dbReference type="Proteomes" id="UP000652761">
    <property type="component" value="Unassembled WGS sequence"/>
</dbReference>
<proteinExistence type="predicted"/>
<dbReference type="GO" id="GO:0004672">
    <property type="term" value="F:protein kinase activity"/>
    <property type="evidence" value="ECO:0007669"/>
    <property type="project" value="InterPro"/>
</dbReference>
<dbReference type="InterPro" id="IPR059143">
    <property type="entry name" value="NFP_LysM2"/>
</dbReference>
<dbReference type="Pfam" id="PF07714">
    <property type="entry name" value="PK_Tyr_Ser-Thr"/>
    <property type="match status" value="1"/>
</dbReference>
<dbReference type="InterPro" id="IPR011009">
    <property type="entry name" value="Kinase-like_dom_sf"/>
</dbReference>
<feature type="chain" id="PRO_5032953746" description="Protein kinase domain-containing protein" evidence="2">
    <location>
        <begin position="26"/>
        <end position="611"/>
    </location>
</feature>
<protein>
    <recommendedName>
        <fullName evidence="3">Protein kinase domain-containing protein</fullName>
    </recommendedName>
</protein>
<name>A0A843X6G3_COLES</name>
<dbReference type="Pfam" id="PF23457">
    <property type="entry name" value="LysM2_NFP"/>
    <property type="match status" value="1"/>
</dbReference>
<keyword evidence="2" id="KW-0732">Signal</keyword>
<organism evidence="4 5">
    <name type="scientific">Colocasia esculenta</name>
    <name type="common">Wild taro</name>
    <name type="synonym">Arum esculentum</name>
    <dbReference type="NCBI Taxonomy" id="4460"/>
    <lineage>
        <taxon>Eukaryota</taxon>
        <taxon>Viridiplantae</taxon>
        <taxon>Streptophyta</taxon>
        <taxon>Embryophyta</taxon>
        <taxon>Tracheophyta</taxon>
        <taxon>Spermatophyta</taxon>
        <taxon>Magnoliopsida</taxon>
        <taxon>Liliopsida</taxon>
        <taxon>Araceae</taxon>
        <taxon>Aroideae</taxon>
        <taxon>Colocasieae</taxon>
        <taxon>Colocasia</taxon>
    </lineage>
</organism>
<dbReference type="OrthoDB" id="1668230at2759"/>
<dbReference type="InterPro" id="IPR056561">
    <property type="entry name" value="NFP_LYK_LysM1"/>
</dbReference>
<keyword evidence="1" id="KW-0472">Membrane</keyword>
<sequence>MAISTISYRALHLLLLFITTAGVTSLQETSGNSTDFSCTPVGPCNTYVVYRARSPGLLDVRGISELFGVVDHWSVVQANSLASEDTQLVDGQQLLVPILCGCTGNRSFANITYRIKKDDTYFLMSTGAFEYLTDYFAVGDLNPSLNPYKLQIGVEVVFPIYCKCVTLAQMQQGSNFLITYVWQAGDTLDQVSRMMNSSSDAIVAANNGRNLTAAVDRPVLIPVTKLPNFPPPPPSTAPGGKKKRVAQKTTIIVSCAIGAALASVLWCFLFFMHRRCNRMGKFVHTLPGLESGGQVKKPRKDGNVSSPRSAQVDLLLTEVSDCLDKPAVYCVEDIMQGTGDLDEKCRIGGAVFRADIDGELLAVRKAKGDVSEELRILQRVNHANLVKLMGISTSSSGEFFLVYEYAENGSLDRWLHQMTASPPSSGGFLSWRQRLRIALDVASGLQYLHQHTSPGVVHGDIRATNILLDDHFKAKISNFSKAGPVAAAAATKTDVFAFGLLLLELITGRKSVEMGEDREVAMSWRDVRAVLEGEEGRGERLRRWMDPNMDGEYPLEGALSLAAMAKACTSERPWERPSMAEVAFGLSVLSESCMERPWTANVQIINPAFSP</sequence>
<keyword evidence="5" id="KW-1185">Reference proteome</keyword>
<dbReference type="PANTHER" id="PTHR45927">
    <property type="entry name" value="LYSM-DOMAIN RECEPTOR-LIKE KINASE-RELATED"/>
    <property type="match status" value="1"/>
</dbReference>
<keyword evidence="1" id="KW-0812">Transmembrane</keyword>
<dbReference type="GO" id="GO:0005524">
    <property type="term" value="F:ATP binding"/>
    <property type="evidence" value="ECO:0007669"/>
    <property type="project" value="InterPro"/>
</dbReference>
<dbReference type="Gene3D" id="3.30.200.20">
    <property type="entry name" value="Phosphorylase Kinase, domain 1"/>
    <property type="match status" value="1"/>
</dbReference>
<evidence type="ECO:0000256" key="1">
    <source>
        <dbReference type="SAM" id="Phobius"/>
    </source>
</evidence>
<dbReference type="InterPro" id="IPR059144">
    <property type="entry name" value="NFP_LysM3"/>
</dbReference>
<dbReference type="Pfam" id="PF23462">
    <property type="entry name" value="LysM3_NFP"/>
    <property type="match status" value="1"/>
</dbReference>
<evidence type="ECO:0000313" key="4">
    <source>
        <dbReference type="EMBL" id="MQM13774.1"/>
    </source>
</evidence>
<gene>
    <name evidence="4" type="ORF">Taro_046700</name>
</gene>
<dbReference type="InterPro" id="IPR001245">
    <property type="entry name" value="Ser-Thr/Tyr_kinase_cat_dom"/>
</dbReference>
<feature type="signal peptide" evidence="2">
    <location>
        <begin position="1"/>
        <end position="25"/>
    </location>
</feature>
<dbReference type="PANTHER" id="PTHR45927:SF2">
    <property type="entry name" value="SERINE_THREONINE RECEPTOR-LIKE KINASE NFP"/>
    <property type="match status" value="1"/>
</dbReference>
<dbReference type="SUPFAM" id="SSF56112">
    <property type="entry name" value="Protein kinase-like (PK-like)"/>
    <property type="match status" value="1"/>
</dbReference>
<feature type="transmembrane region" description="Helical" evidence="1">
    <location>
        <begin position="251"/>
        <end position="271"/>
    </location>
</feature>
<dbReference type="InterPro" id="IPR052611">
    <property type="entry name" value="Plant_RLK_LysM"/>
</dbReference>
<dbReference type="Pfam" id="PF23446">
    <property type="entry name" value="LysM1_NFP_LYK"/>
    <property type="match status" value="1"/>
</dbReference>
<dbReference type="InterPro" id="IPR000719">
    <property type="entry name" value="Prot_kinase_dom"/>
</dbReference>
<feature type="domain" description="Protein kinase" evidence="3">
    <location>
        <begin position="328"/>
        <end position="599"/>
    </location>
</feature>
<reference evidence="4" key="1">
    <citation type="submission" date="2017-07" db="EMBL/GenBank/DDBJ databases">
        <title>Taro Niue Genome Assembly and Annotation.</title>
        <authorList>
            <person name="Atibalentja N."/>
            <person name="Keating K."/>
            <person name="Fields C.J."/>
        </authorList>
    </citation>
    <scope>NUCLEOTIDE SEQUENCE</scope>
    <source>
        <strain evidence="4">Niue_2</strain>
        <tissue evidence="4">Leaf</tissue>
    </source>
</reference>